<evidence type="ECO:0000313" key="10">
    <source>
        <dbReference type="Proteomes" id="UP000489600"/>
    </source>
</evidence>
<organism evidence="9 10">
    <name type="scientific">Arabis nemorensis</name>
    <dbReference type="NCBI Taxonomy" id="586526"/>
    <lineage>
        <taxon>Eukaryota</taxon>
        <taxon>Viridiplantae</taxon>
        <taxon>Streptophyta</taxon>
        <taxon>Embryophyta</taxon>
        <taxon>Tracheophyta</taxon>
        <taxon>Spermatophyta</taxon>
        <taxon>Magnoliopsida</taxon>
        <taxon>eudicotyledons</taxon>
        <taxon>Gunneridae</taxon>
        <taxon>Pentapetalae</taxon>
        <taxon>rosids</taxon>
        <taxon>malvids</taxon>
        <taxon>Brassicales</taxon>
        <taxon>Brassicaceae</taxon>
        <taxon>Arabideae</taxon>
        <taxon>Arabis</taxon>
    </lineage>
</organism>
<dbReference type="InterPro" id="IPR021139">
    <property type="entry name" value="NYN"/>
</dbReference>
<dbReference type="Gene3D" id="1.25.40.180">
    <property type="match status" value="1"/>
</dbReference>
<dbReference type="SUPFAM" id="SSF48371">
    <property type="entry name" value="ARM repeat"/>
    <property type="match status" value="1"/>
</dbReference>
<dbReference type="Pfam" id="PF01936">
    <property type="entry name" value="NYN"/>
    <property type="match status" value="1"/>
</dbReference>
<sequence>MEYVTAKTSVWWDIENCEVPRGWDSYAIAQNVSSALLKMKYCGPVSITAYGDTTLIPHHVQQALSSTGVGLNHVPAGVKDASDKKILVDMLLWAIDNPAPANFMLISGDRDFSYALHQLRMRRYNILLAQPPQASVPLVAAAKNVWLWTSLASGGPPLTSGESSRLLNNGRCHVSDYEVSKHQVSEQAQSSKPKDSTSDAVDTKDHKDRENHVPRGPPPQETRRNKLQNGRGAACESVTPCRISNVVGDSFAHLPDKRPVSQAAFVDSHRAQASVSAKPVQEVCQIICSNKDTYKKHTYGKRHQKNLELQSGKSKNVSVGPVVLPKDVMEKQKQKALIDTKKWQEKGVSQNDQPKETIVSQKEQPKETIVSQNDQPKETIVSQKEQTKETIAEPKATAEHLDQALIDSKKLQEKGVGEKDQTRETIAEPKPKAEHVCRLCNVPCHSQIDFDSHLRGKKHTAMLSQSEALVDSKKLQEKGVEQKNQSGETIAELQLQSQNAQENKKSRGPMVKAEVPWSARRRTLSEKDQVLKTVKGILYTMTPEKYDLLKGQLMDSGITSADILMGVVQLIYEKAVLEPTFCQMYALLCCDIDGKLPSFPSEEAGGKEITFKRLLLNYCQEAFEGADKLKEEVKLMTAPEQEMERRDKERMVKLRTLGNIRLIGELLKQKMVPEKIGHHIVQGLLGHDNKACPAEEDVEALCQFFITVGKQLDESPNSRGINDMYFLRLKELAMHPMLAPRMRFMVRNVIDLRANNWVPMREEVGIYSARSWDSRRTQQVSDLEKPREALEEAFIVNSRKIQEKETTEEPENECAGEAAKREEESKGQVDNFWTRLWGKKR</sequence>
<dbReference type="InterPro" id="IPR003604">
    <property type="entry name" value="Matrin/U1-like-C_Znf_C2H2"/>
</dbReference>
<dbReference type="PANTHER" id="PTHR23253">
    <property type="entry name" value="EUKARYOTIC TRANSLATION INITIATION FACTOR 4 GAMMA"/>
    <property type="match status" value="1"/>
</dbReference>
<dbReference type="Proteomes" id="UP000489600">
    <property type="component" value="Unassembled WGS sequence"/>
</dbReference>
<dbReference type="GO" id="GO:0008270">
    <property type="term" value="F:zinc ion binding"/>
    <property type="evidence" value="ECO:0007669"/>
    <property type="project" value="InterPro"/>
</dbReference>
<evidence type="ECO:0000256" key="1">
    <source>
        <dbReference type="ARBA" id="ARBA00005775"/>
    </source>
</evidence>
<evidence type="ECO:0000313" key="9">
    <source>
        <dbReference type="EMBL" id="VVB17582.1"/>
    </source>
</evidence>
<proteinExistence type="inferred from homology"/>
<feature type="domain" description="U1-type" evidence="7">
    <location>
        <begin position="432"/>
        <end position="466"/>
    </location>
</feature>
<keyword evidence="10" id="KW-1185">Reference proteome</keyword>
<comment type="function">
    <text evidence="5">Plays a role in the accumulation of some potyvirus during viral infection.</text>
</comment>
<dbReference type="GO" id="GO:0003743">
    <property type="term" value="F:translation initiation factor activity"/>
    <property type="evidence" value="ECO:0007669"/>
    <property type="project" value="UniProtKB-KW"/>
</dbReference>
<dbReference type="FunFam" id="1.25.40.180:FF:000027">
    <property type="entry name" value="Eukaryotic translation initiation factor isoform 4G-2"/>
    <property type="match status" value="1"/>
</dbReference>
<dbReference type="OrthoDB" id="549353at2759"/>
<dbReference type="SMART" id="SM00451">
    <property type="entry name" value="ZnF_U1"/>
    <property type="match status" value="2"/>
</dbReference>
<feature type="domain" description="U1-type" evidence="7">
    <location>
        <begin position="282"/>
        <end position="310"/>
    </location>
</feature>
<name>A0A565CVJ4_9BRAS</name>
<keyword evidence="4" id="KW-0648">Protein biosynthesis</keyword>
<feature type="compositionally biased region" description="Basic and acidic residues" evidence="6">
    <location>
        <begin position="818"/>
        <end position="827"/>
    </location>
</feature>
<dbReference type="Gene3D" id="3.40.50.1010">
    <property type="entry name" value="5'-nuclease"/>
    <property type="match status" value="1"/>
</dbReference>
<reference evidence="9" key="1">
    <citation type="submission" date="2019-07" db="EMBL/GenBank/DDBJ databases">
        <authorList>
            <person name="Dittberner H."/>
        </authorList>
    </citation>
    <scope>NUCLEOTIDE SEQUENCE [LARGE SCALE GENOMIC DNA]</scope>
</reference>
<feature type="compositionally biased region" description="Polar residues" evidence="6">
    <location>
        <begin position="369"/>
        <end position="384"/>
    </location>
</feature>
<evidence type="ECO:0000256" key="2">
    <source>
        <dbReference type="ARBA" id="ARBA00022540"/>
    </source>
</evidence>
<feature type="region of interest" description="Disordered" evidence="6">
    <location>
        <begin position="340"/>
        <end position="397"/>
    </location>
</feature>
<keyword evidence="2" id="KW-0396">Initiation factor</keyword>
<evidence type="ECO:0000256" key="6">
    <source>
        <dbReference type="SAM" id="MobiDB-lite"/>
    </source>
</evidence>
<keyword evidence="3" id="KW-0810">Translation regulation</keyword>
<dbReference type="CDD" id="cd10910">
    <property type="entry name" value="PIN_limkain_b1_N_like"/>
    <property type="match status" value="1"/>
</dbReference>
<evidence type="ECO:0000256" key="4">
    <source>
        <dbReference type="ARBA" id="ARBA00022917"/>
    </source>
</evidence>
<dbReference type="SMART" id="SM00543">
    <property type="entry name" value="MIF4G"/>
    <property type="match status" value="1"/>
</dbReference>
<dbReference type="AlphaFoldDB" id="A0A565CVJ4"/>
<comment type="caution">
    <text evidence="9">The sequence shown here is derived from an EMBL/GenBank/DDBJ whole genome shotgun (WGS) entry which is preliminary data.</text>
</comment>
<dbReference type="GO" id="GO:0003729">
    <property type="term" value="F:mRNA binding"/>
    <property type="evidence" value="ECO:0007669"/>
    <property type="project" value="TreeGrafter"/>
</dbReference>
<evidence type="ECO:0000256" key="5">
    <source>
        <dbReference type="ARBA" id="ARBA00057610"/>
    </source>
</evidence>
<feature type="domain" description="MIF4G" evidence="8">
    <location>
        <begin position="531"/>
        <end position="756"/>
    </location>
</feature>
<comment type="similarity">
    <text evidence="1">Belongs to the eukaryotic initiation factor 4G family.</text>
</comment>
<feature type="compositionally biased region" description="Basic and acidic residues" evidence="6">
    <location>
        <begin position="192"/>
        <end position="213"/>
    </location>
</feature>
<dbReference type="InterPro" id="IPR013087">
    <property type="entry name" value="Znf_C2H2_type"/>
</dbReference>
<dbReference type="GO" id="GO:0004540">
    <property type="term" value="F:RNA nuclease activity"/>
    <property type="evidence" value="ECO:0007669"/>
    <property type="project" value="InterPro"/>
</dbReference>
<evidence type="ECO:0008006" key="11">
    <source>
        <dbReference type="Google" id="ProtNLM"/>
    </source>
</evidence>
<dbReference type="PANTHER" id="PTHR23253:SF75">
    <property type="entry name" value="EUKARYOTIC TRANSLATION INITIATION FACTOR ISOFORM 4G-2"/>
    <property type="match status" value="1"/>
</dbReference>
<dbReference type="Pfam" id="PF12874">
    <property type="entry name" value="zf-met"/>
    <property type="match status" value="2"/>
</dbReference>
<dbReference type="GO" id="GO:0006417">
    <property type="term" value="P:regulation of translation"/>
    <property type="evidence" value="ECO:0007669"/>
    <property type="project" value="UniProtKB-KW"/>
</dbReference>
<accession>A0A565CVJ4</accession>
<dbReference type="Pfam" id="PF02854">
    <property type="entry name" value="MIF4G"/>
    <property type="match status" value="1"/>
</dbReference>
<protein>
    <recommendedName>
        <fullName evidence="11">C2H2-type domain-containing protein</fullName>
    </recommendedName>
</protein>
<feature type="region of interest" description="Disordered" evidence="6">
    <location>
        <begin position="179"/>
        <end position="234"/>
    </location>
</feature>
<evidence type="ECO:0000259" key="8">
    <source>
        <dbReference type="SMART" id="SM00543"/>
    </source>
</evidence>
<dbReference type="EMBL" id="CABITT030000008">
    <property type="protein sequence ID" value="VVB17582.1"/>
    <property type="molecule type" value="Genomic_DNA"/>
</dbReference>
<feature type="compositionally biased region" description="Basic and acidic residues" evidence="6">
    <location>
        <begin position="385"/>
        <end position="397"/>
    </location>
</feature>
<dbReference type="Gene3D" id="3.30.160.60">
    <property type="entry name" value="Classic Zinc Finger"/>
    <property type="match status" value="2"/>
</dbReference>
<dbReference type="GO" id="GO:0016281">
    <property type="term" value="C:eukaryotic translation initiation factor 4F complex"/>
    <property type="evidence" value="ECO:0007669"/>
    <property type="project" value="TreeGrafter"/>
</dbReference>
<feature type="compositionally biased region" description="Polar residues" evidence="6">
    <location>
        <begin position="347"/>
        <end position="362"/>
    </location>
</feature>
<dbReference type="InterPro" id="IPR016024">
    <property type="entry name" value="ARM-type_fold"/>
</dbReference>
<dbReference type="InterPro" id="IPR036236">
    <property type="entry name" value="Znf_C2H2_sf"/>
</dbReference>
<gene>
    <name evidence="9" type="ORF">ANE_LOCUS28026</name>
</gene>
<dbReference type="InterPro" id="IPR003890">
    <property type="entry name" value="MIF4G-like_typ-3"/>
</dbReference>
<evidence type="ECO:0000259" key="7">
    <source>
        <dbReference type="SMART" id="SM00451"/>
    </source>
</evidence>
<evidence type="ECO:0000256" key="3">
    <source>
        <dbReference type="ARBA" id="ARBA00022845"/>
    </source>
</evidence>
<feature type="region of interest" description="Disordered" evidence="6">
    <location>
        <begin position="801"/>
        <end position="828"/>
    </location>
</feature>
<dbReference type="SUPFAM" id="SSF57667">
    <property type="entry name" value="beta-beta-alpha zinc fingers"/>
    <property type="match status" value="1"/>
</dbReference>